<accession>A0A8S3IIE0</accession>
<evidence type="ECO:0000313" key="2">
    <source>
        <dbReference type="EMBL" id="CAF5198117.1"/>
    </source>
</evidence>
<evidence type="ECO:0000313" key="3">
    <source>
        <dbReference type="Proteomes" id="UP000681720"/>
    </source>
</evidence>
<feature type="compositionally biased region" description="Low complexity" evidence="1">
    <location>
        <begin position="128"/>
        <end position="147"/>
    </location>
</feature>
<sequence length="175" mass="19176">NNNSAGGHNSPSSSTSASSQHSTATKNVSPSASGTSNPTGSRSGFMSNFYDQTQSQMNWPLNFNQTSSWMMNDDNSQRQPSKSLQQSNDNTQTGGDGFERLESSSPTSDWNKPVTTNNSTANGWSNFQQQQQQQTNTNPSRSNPNSNQWPEMNNFYGANTSTNTFNLPQQNNDNN</sequence>
<dbReference type="EMBL" id="CAJOBJ010343551">
    <property type="protein sequence ID" value="CAF5198117.1"/>
    <property type="molecule type" value="Genomic_DNA"/>
</dbReference>
<organism evidence="2 3">
    <name type="scientific">Rotaria magnacalcarata</name>
    <dbReference type="NCBI Taxonomy" id="392030"/>
    <lineage>
        <taxon>Eukaryota</taxon>
        <taxon>Metazoa</taxon>
        <taxon>Spiralia</taxon>
        <taxon>Gnathifera</taxon>
        <taxon>Rotifera</taxon>
        <taxon>Eurotatoria</taxon>
        <taxon>Bdelloidea</taxon>
        <taxon>Philodinida</taxon>
        <taxon>Philodinidae</taxon>
        <taxon>Rotaria</taxon>
    </lineage>
</organism>
<proteinExistence type="predicted"/>
<feature type="compositionally biased region" description="Polar residues" evidence="1">
    <location>
        <begin position="24"/>
        <end position="93"/>
    </location>
</feature>
<feature type="non-terminal residue" evidence="2">
    <location>
        <position position="175"/>
    </location>
</feature>
<dbReference type="AlphaFoldDB" id="A0A8S3IIE0"/>
<feature type="non-terminal residue" evidence="2">
    <location>
        <position position="1"/>
    </location>
</feature>
<feature type="compositionally biased region" description="Polar residues" evidence="1">
    <location>
        <begin position="148"/>
        <end position="175"/>
    </location>
</feature>
<feature type="region of interest" description="Disordered" evidence="1">
    <location>
        <begin position="1"/>
        <end position="175"/>
    </location>
</feature>
<name>A0A8S3IIE0_9BILA</name>
<gene>
    <name evidence="2" type="ORF">GIL414_LOCUS75658</name>
</gene>
<comment type="caution">
    <text evidence="2">The sequence shown here is derived from an EMBL/GenBank/DDBJ whole genome shotgun (WGS) entry which is preliminary data.</text>
</comment>
<dbReference type="Proteomes" id="UP000681720">
    <property type="component" value="Unassembled WGS sequence"/>
</dbReference>
<reference evidence="2" key="1">
    <citation type="submission" date="2021-02" db="EMBL/GenBank/DDBJ databases">
        <authorList>
            <person name="Nowell W R."/>
        </authorList>
    </citation>
    <scope>NUCLEOTIDE SEQUENCE</scope>
</reference>
<feature type="compositionally biased region" description="Low complexity" evidence="1">
    <location>
        <begin position="1"/>
        <end position="23"/>
    </location>
</feature>
<protein>
    <submittedName>
        <fullName evidence="2">Uncharacterized protein</fullName>
    </submittedName>
</protein>
<evidence type="ECO:0000256" key="1">
    <source>
        <dbReference type="SAM" id="MobiDB-lite"/>
    </source>
</evidence>
<feature type="compositionally biased region" description="Polar residues" evidence="1">
    <location>
        <begin position="103"/>
        <end position="127"/>
    </location>
</feature>